<dbReference type="AlphaFoldDB" id="A0A149UZM4"/>
<dbReference type="Pfam" id="PF13578">
    <property type="entry name" value="Methyltransf_24"/>
    <property type="match status" value="1"/>
</dbReference>
<dbReference type="SUPFAM" id="SSF53335">
    <property type="entry name" value="S-adenosyl-L-methionine-dependent methyltransferases"/>
    <property type="match status" value="1"/>
</dbReference>
<dbReference type="Proteomes" id="UP000075538">
    <property type="component" value="Unassembled WGS sequence"/>
</dbReference>
<comment type="caution">
    <text evidence="2">The sequence shown here is derived from an EMBL/GenBank/DDBJ whole genome shotgun (WGS) entry which is preliminary data.</text>
</comment>
<proteinExistence type="predicted"/>
<gene>
    <name evidence="1" type="ORF">AD951_14815</name>
    <name evidence="2" type="ORF">AD953_16580</name>
</gene>
<accession>A0A149UZM4</accession>
<dbReference type="InterPro" id="IPR029063">
    <property type="entry name" value="SAM-dependent_MTases_sf"/>
</dbReference>
<organism evidence="2 4">
    <name type="scientific">Acetobacter malorum</name>
    <dbReference type="NCBI Taxonomy" id="178901"/>
    <lineage>
        <taxon>Bacteria</taxon>
        <taxon>Pseudomonadati</taxon>
        <taxon>Pseudomonadota</taxon>
        <taxon>Alphaproteobacteria</taxon>
        <taxon>Acetobacterales</taxon>
        <taxon>Acetobacteraceae</taxon>
        <taxon>Acetobacter</taxon>
    </lineage>
</organism>
<evidence type="ECO:0008006" key="5">
    <source>
        <dbReference type="Google" id="ProtNLM"/>
    </source>
</evidence>
<dbReference type="PATRIC" id="fig|178901.14.peg.2689"/>
<dbReference type="EMBL" id="LHZX01000317">
    <property type="protein sequence ID" value="KXV67761.1"/>
    <property type="molecule type" value="Genomic_DNA"/>
</dbReference>
<dbReference type="Gene3D" id="3.40.50.150">
    <property type="entry name" value="Vaccinia Virus protein VP39"/>
    <property type="match status" value="1"/>
</dbReference>
<dbReference type="OrthoDB" id="5764702at2"/>
<sequence length="229" mass="26233">MPQMMPAAPLPAFLLRNVRMLPNRDDILPLLPKNAVIAEVGVMTGDFSQKILDICKPRQFYALDIFNVHELPEVWGRSSSEMFDNKTQQAFYESRFADEIARGRVKVLAGDSGVMLDQLPDHGVDVIYLDADHNYQAVVRDLELCERKLKPHTGLLILNDYIMADGGGPYGVIQAAHEFMLRHGWEMVVFALQEYMYCDIVLRKHPATRPRRILQRLVQKMGYTKLGRF</sequence>
<protein>
    <recommendedName>
        <fullName evidence="5">Methyltransferase</fullName>
    </recommendedName>
</protein>
<dbReference type="Proteomes" id="UP000075377">
    <property type="component" value="Unassembled WGS sequence"/>
</dbReference>
<dbReference type="RefSeq" id="WP_061502790.1">
    <property type="nucleotide sequence ID" value="NZ_LHZX01000317.1"/>
</dbReference>
<reference evidence="3 4" key="1">
    <citation type="submission" date="2015-06" db="EMBL/GenBank/DDBJ databases">
        <title>Improved classification and identification of acetic acid bacteria using matrix-assisted laser desorption/ionization time-of-flight mass spectrometry; Gluconobacter nephelii and Gluconobacter uchimurae are later heterotypic synonyms of Gluconobacter japonicus and Gluconobacter oxydans, respectively.</title>
        <authorList>
            <person name="Li L."/>
            <person name="Cleenwerck I."/>
            <person name="De Vuyst L."/>
            <person name="Vandamme P."/>
        </authorList>
    </citation>
    <scope>NUCLEOTIDE SEQUENCE [LARGE SCALE GENOMIC DNA]</scope>
    <source>
        <strain evidence="2 4">LMG 1604</strain>
        <strain evidence="1 3">LMG 1699</strain>
    </source>
</reference>
<evidence type="ECO:0000313" key="3">
    <source>
        <dbReference type="Proteomes" id="UP000075377"/>
    </source>
</evidence>
<evidence type="ECO:0000313" key="1">
    <source>
        <dbReference type="EMBL" id="KXV67761.1"/>
    </source>
</evidence>
<dbReference type="EMBL" id="LHZZ01000654">
    <property type="protein sequence ID" value="KXV73336.1"/>
    <property type="molecule type" value="Genomic_DNA"/>
</dbReference>
<evidence type="ECO:0000313" key="2">
    <source>
        <dbReference type="EMBL" id="KXV73336.1"/>
    </source>
</evidence>
<evidence type="ECO:0000313" key="4">
    <source>
        <dbReference type="Proteomes" id="UP000075538"/>
    </source>
</evidence>
<name>A0A149UZM4_9PROT</name>